<comment type="subcellular location">
    <subcellularLocation>
        <location evidence="1">Endomembrane system</location>
        <topology evidence="1">Multi-pass membrane protein</topology>
    </subcellularLocation>
    <subcellularLocation>
        <location evidence="6">Membrane</location>
        <topology evidence="6">Multi-pass membrane protein</topology>
    </subcellularLocation>
</comment>
<feature type="domain" description="NADH:quinone oxidoreductase/Mrp antiporter transmembrane" evidence="8">
    <location>
        <begin position="127"/>
        <end position="419"/>
    </location>
</feature>
<feature type="transmembrane region" description="Helical" evidence="7">
    <location>
        <begin position="163"/>
        <end position="184"/>
    </location>
</feature>
<evidence type="ECO:0000313" key="10">
    <source>
        <dbReference type="Proteomes" id="UP000291838"/>
    </source>
</evidence>
<dbReference type="AlphaFoldDB" id="A0A4Q2RR42"/>
<feature type="transmembrane region" description="Helical" evidence="7">
    <location>
        <begin position="329"/>
        <end position="351"/>
    </location>
</feature>
<keyword evidence="9" id="KW-0560">Oxidoreductase</keyword>
<evidence type="ECO:0000313" key="9">
    <source>
        <dbReference type="EMBL" id="RYB90344.1"/>
    </source>
</evidence>
<dbReference type="GO" id="GO:0012505">
    <property type="term" value="C:endomembrane system"/>
    <property type="evidence" value="ECO:0007669"/>
    <property type="project" value="UniProtKB-SubCell"/>
</dbReference>
<name>A0A4Q2RR42_9ACTN</name>
<feature type="transmembrane region" description="Helical" evidence="7">
    <location>
        <begin position="448"/>
        <end position="468"/>
    </location>
</feature>
<keyword evidence="4 7" id="KW-1133">Transmembrane helix</keyword>
<dbReference type="RefSeq" id="WP_129476466.1">
    <property type="nucleotide sequence ID" value="NZ_SDWS01000005.1"/>
</dbReference>
<evidence type="ECO:0000256" key="7">
    <source>
        <dbReference type="SAM" id="Phobius"/>
    </source>
</evidence>
<evidence type="ECO:0000259" key="8">
    <source>
        <dbReference type="Pfam" id="PF00361"/>
    </source>
</evidence>
<dbReference type="EC" id="1.6.5.11" evidence="9"/>
<feature type="transmembrane region" description="Helical" evidence="7">
    <location>
        <begin position="131"/>
        <end position="151"/>
    </location>
</feature>
<proteinExistence type="inferred from homology"/>
<dbReference type="EMBL" id="SDWS01000005">
    <property type="protein sequence ID" value="RYB90344.1"/>
    <property type="molecule type" value="Genomic_DNA"/>
</dbReference>
<keyword evidence="10" id="KW-1185">Reference proteome</keyword>
<sequence>MILTILILLPLVGALVTAFSPAALARLVGIGFAGATLLAGVVAAVQYEVDAGMQLTETYVWIESLGVHYALGVDGLGILMVLLTVVLVPIVLLAGWRESDAEGNSGAKSFFAWTLALEAMSLAVFTATDVLLFYVVFEATLIPAYFLIGGFGRSGRGRAATKFLIYQLAGGLVMLASVIGLYVVSANSGTPSFLLSDLAAIDIDPITQRWLFAGFFIAFAIKAPMFPVHTWLADTTEKATPGTSVLLVCILDKIGTFGMLRFCLGLLPDASQWATPAVVVLALISIIYGALVAIGQDDVLRLIGLTSLSHFGFIVLGIFVFSPTGGTGAILYMVNHGIATALMFLVAGFLIQRTGTASIREMGGVEKSAPVLAGFFLVGGLAAAGLPGLSPFVSEMMVIIAAFDHHWLVGSVAVLAIVLAAFYALWMYQRTMTGPGTTPVADLDKREVGILAPLALALVVFGFFPMPLLDVINPVVDDTLAQVGIAQEGGQQ</sequence>
<feature type="transmembrane region" description="Helical" evidence="7">
    <location>
        <begin position="273"/>
        <end position="295"/>
    </location>
</feature>
<protein>
    <submittedName>
        <fullName evidence="9">NADH-quinone oxidoreductase subunit M</fullName>
        <ecNumber evidence="9">1.6.5.11</ecNumber>
    </submittedName>
</protein>
<dbReference type="InterPro" id="IPR010227">
    <property type="entry name" value="NADH_Q_OxRdtase_chainM/4"/>
</dbReference>
<evidence type="ECO:0000256" key="1">
    <source>
        <dbReference type="ARBA" id="ARBA00004127"/>
    </source>
</evidence>
<evidence type="ECO:0000256" key="6">
    <source>
        <dbReference type="RuleBase" id="RU000320"/>
    </source>
</evidence>
<dbReference type="PANTHER" id="PTHR43507">
    <property type="entry name" value="NADH-UBIQUINONE OXIDOREDUCTASE CHAIN 4"/>
    <property type="match status" value="1"/>
</dbReference>
<dbReference type="PRINTS" id="PR01437">
    <property type="entry name" value="NUOXDRDTASE4"/>
</dbReference>
<evidence type="ECO:0000256" key="4">
    <source>
        <dbReference type="ARBA" id="ARBA00022989"/>
    </source>
</evidence>
<accession>A0A4Q2RR42</accession>
<feature type="transmembrane region" description="Helical" evidence="7">
    <location>
        <begin position="302"/>
        <end position="323"/>
    </location>
</feature>
<evidence type="ECO:0000256" key="5">
    <source>
        <dbReference type="ARBA" id="ARBA00023136"/>
    </source>
</evidence>
<keyword evidence="3 6" id="KW-0812">Transmembrane</keyword>
<comment type="caution">
    <text evidence="9">The sequence shown here is derived from an EMBL/GenBank/DDBJ whole genome shotgun (WGS) entry which is preliminary data.</text>
</comment>
<dbReference type="InterPro" id="IPR003918">
    <property type="entry name" value="NADH_UbQ_OxRdtase"/>
</dbReference>
<dbReference type="GO" id="GO:0042773">
    <property type="term" value="P:ATP synthesis coupled electron transport"/>
    <property type="evidence" value="ECO:0007669"/>
    <property type="project" value="InterPro"/>
</dbReference>
<dbReference type="GO" id="GO:0008137">
    <property type="term" value="F:NADH dehydrogenase (ubiquinone) activity"/>
    <property type="evidence" value="ECO:0007669"/>
    <property type="project" value="InterPro"/>
</dbReference>
<reference evidence="9 10" key="1">
    <citation type="submission" date="2019-01" db="EMBL/GenBank/DDBJ databases">
        <title>Novel species of Nocardioides.</title>
        <authorList>
            <person name="Liu Q."/>
            <person name="Xin Y.-H."/>
        </authorList>
    </citation>
    <scope>NUCLEOTIDE SEQUENCE [LARGE SCALE GENOMIC DNA]</scope>
    <source>
        <strain evidence="9 10">HLT3-15</strain>
    </source>
</reference>
<evidence type="ECO:0000256" key="3">
    <source>
        <dbReference type="ARBA" id="ARBA00022692"/>
    </source>
</evidence>
<gene>
    <name evidence="9" type="ORF">EUA06_13310</name>
</gene>
<dbReference type="NCBIfam" id="TIGR01972">
    <property type="entry name" value="NDH_I_M"/>
    <property type="match status" value="1"/>
</dbReference>
<comment type="similarity">
    <text evidence="2">Belongs to the complex I subunit 4 family.</text>
</comment>
<dbReference type="GO" id="GO:0003954">
    <property type="term" value="F:NADH dehydrogenase activity"/>
    <property type="evidence" value="ECO:0007669"/>
    <property type="project" value="TreeGrafter"/>
</dbReference>
<dbReference type="OrthoDB" id="9768329at2"/>
<feature type="transmembrane region" description="Helical" evidence="7">
    <location>
        <begin position="371"/>
        <end position="393"/>
    </location>
</feature>
<dbReference type="GO" id="GO:0015990">
    <property type="term" value="P:electron transport coupled proton transport"/>
    <property type="evidence" value="ECO:0007669"/>
    <property type="project" value="TreeGrafter"/>
</dbReference>
<dbReference type="Pfam" id="PF00361">
    <property type="entry name" value="Proton_antipo_M"/>
    <property type="match status" value="1"/>
</dbReference>
<feature type="transmembrane region" description="Helical" evidence="7">
    <location>
        <begin position="245"/>
        <end position="267"/>
    </location>
</feature>
<feature type="transmembrane region" description="Helical" evidence="7">
    <location>
        <begin position="405"/>
        <end position="428"/>
    </location>
</feature>
<dbReference type="PANTHER" id="PTHR43507:SF1">
    <property type="entry name" value="NADH-UBIQUINONE OXIDOREDUCTASE CHAIN 4"/>
    <property type="match status" value="1"/>
</dbReference>
<dbReference type="GO" id="GO:0048039">
    <property type="term" value="F:ubiquinone binding"/>
    <property type="evidence" value="ECO:0007669"/>
    <property type="project" value="TreeGrafter"/>
</dbReference>
<dbReference type="NCBIfam" id="NF004500">
    <property type="entry name" value="PRK05846.1-4"/>
    <property type="match status" value="1"/>
</dbReference>
<dbReference type="GO" id="GO:0016020">
    <property type="term" value="C:membrane"/>
    <property type="evidence" value="ECO:0007669"/>
    <property type="project" value="UniProtKB-SubCell"/>
</dbReference>
<feature type="transmembrane region" description="Helical" evidence="7">
    <location>
        <begin position="75"/>
        <end position="95"/>
    </location>
</feature>
<dbReference type="InterPro" id="IPR001750">
    <property type="entry name" value="ND/Mrp_TM"/>
</dbReference>
<organism evidence="9 10">
    <name type="scientific">Nocardioides glacieisoli</name>
    <dbReference type="NCBI Taxonomy" id="1168730"/>
    <lineage>
        <taxon>Bacteria</taxon>
        <taxon>Bacillati</taxon>
        <taxon>Actinomycetota</taxon>
        <taxon>Actinomycetes</taxon>
        <taxon>Propionibacteriales</taxon>
        <taxon>Nocardioidaceae</taxon>
        <taxon>Nocardioides</taxon>
    </lineage>
</organism>
<dbReference type="Proteomes" id="UP000291838">
    <property type="component" value="Unassembled WGS sequence"/>
</dbReference>
<keyword evidence="5 7" id="KW-0472">Membrane</keyword>
<feature type="transmembrane region" description="Helical" evidence="7">
    <location>
        <begin position="210"/>
        <end position="233"/>
    </location>
</feature>
<evidence type="ECO:0000256" key="2">
    <source>
        <dbReference type="ARBA" id="ARBA00009025"/>
    </source>
</evidence>